<gene>
    <name evidence="20" type="ORF">C1SCF055_LOCUS45207</name>
</gene>
<dbReference type="InterPro" id="IPR002048">
    <property type="entry name" value="EF_hand_dom"/>
</dbReference>
<keyword evidence="11 15" id="KW-0067">ATP-binding</keyword>
<evidence type="ECO:0000256" key="2">
    <source>
        <dbReference type="ARBA" id="ARBA00005253"/>
    </source>
</evidence>
<dbReference type="OrthoDB" id="68483at2759"/>
<evidence type="ECO:0000256" key="6">
    <source>
        <dbReference type="ARBA" id="ARBA00022723"/>
    </source>
</evidence>
<dbReference type="SMART" id="SM00220">
    <property type="entry name" value="S_TKc"/>
    <property type="match status" value="1"/>
</dbReference>
<dbReference type="EMBL" id="CAMXCT030006834">
    <property type="protein sequence ID" value="CAL4808135.1"/>
    <property type="molecule type" value="Genomic_DNA"/>
</dbReference>
<dbReference type="InterPro" id="IPR011992">
    <property type="entry name" value="EF-hand-dom_pair"/>
</dbReference>
<dbReference type="InterPro" id="IPR017441">
    <property type="entry name" value="Protein_kinase_ATP_BS"/>
</dbReference>
<feature type="region of interest" description="Disordered" evidence="16">
    <location>
        <begin position="867"/>
        <end position="923"/>
    </location>
</feature>
<reference evidence="20" key="1">
    <citation type="submission" date="2022-10" db="EMBL/GenBank/DDBJ databases">
        <authorList>
            <person name="Chen Y."/>
            <person name="Dougan E. K."/>
            <person name="Chan C."/>
            <person name="Rhodes N."/>
            <person name="Thang M."/>
        </authorList>
    </citation>
    <scope>NUCLEOTIDE SEQUENCE</scope>
</reference>
<dbReference type="PANTHER" id="PTHR24349">
    <property type="entry name" value="SERINE/THREONINE-PROTEIN KINASE"/>
    <property type="match status" value="1"/>
</dbReference>
<dbReference type="SUPFAM" id="SSF56112">
    <property type="entry name" value="Protein kinase-like (PK-like)"/>
    <property type="match status" value="1"/>
</dbReference>
<feature type="domain" description="EF-hand" evidence="18">
    <location>
        <begin position="1158"/>
        <end position="1193"/>
    </location>
</feature>
<dbReference type="EMBL" id="CAMXCT010006834">
    <property type="protein sequence ID" value="CAI4020823.1"/>
    <property type="molecule type" value="Genomic_DNA"/>
</dbReference>
<dbReference type="PROSITE" id="PS51665">
    <property type="entry name" value="ENKURIN"/>
    <property type="match status" value="1"/>
</dbReference>
<keyword evidence="5" id="KW-0808">Transferase</keyword>
<proteinExistence type="inferred from homology"/>
<evidence type="ECO:0000256" key="3">
    <source>
        <dbReference type="ARBA" id="ARBA00012513"/>
    </source>
</evidence>
<dbReference type="GO" id="GO:0005524">
    <property type="term" value="F:ATP binding"/>
    <property type="evidence" value="ECO:0007669"/>
    <property type="project" value="UniProtKB-UniRule"/>
</dbReference>
<protein>
    <recommendedName>
        <fullName evidence="3">non-specific serine/threonine protein kinase</fullName>
        <ecNumber evidence="3">2.7.11.1</ecNumber>
    </recommendedName>
</protein>
<comment type="catalytic activity">
    <reaction evidence="13">
        <text>L-threonyl-[protein] + ATP = O-phospho-L-threonyl-[protein] + ADP + H(+)</text>
        <dbReference type="Rhea" id="RHEA:46608"/>
        <dbReference type="Rhea" id="RHEA-COMP:11060"/>
        <dbReference type="Rhea" id="RHEA-COMP:11605"/>
        <dbReference type="ChEBI" id="CHEBI:15378"/>
        <dbReference type="ChEBI" id="CHEBI:30013"/>
        <dbReference type="ChEBI" id="CHEBI:30616"/>
        <dbReference type="ChEBI" id="CHEBI:61977"/>
        <dbReference type="ChEBI" id="CHEBI:456216"/>
        <dbReference type="EC" id="2.7.11.1"/>
    </reaction>
</comment>
<dbReference type="InterPro" id="IPR001202">
    <property type="entry name" value="WW_dom"/>
</dbReference>
<dbReference type="InterPro" id="IPR018247">
    <property type="entry name" value="EF_Hand_1_Ca_BS"/>
</dbReference>
<evidence type="ECO:0000313" key="21">
    <source>
        <dbReference type="EMBL" id="CAL4808135.1"/>
    </source>
</evidence>
<evidence type="ECO:0000256" key="9">
    <source>
        <dbReference type="ARBA" id="ARBA00022777"/>
    </source>
</evidence>
<evidence type="ECO:0000256" key="13">
    <source>
        <dbReference type="ARBA" id="ARBA00047899"/>
    </source>
</evidence>
<feature type="domain" description="EF-hand" evidence="18">
    <location>
        <begin position="1075"/>
        <end position="1110"/>
    </location>
</feature>
<evidence type="ECO:0000256" key="1">
    <source>
        <dbReference type="ARBA" id="ARBA00001946"/>
    </source>
</evidence>
<name>A0A9P1GTP8_9DINO</name>
<comment type="cofactor">
    <cofactor evidence="1">
        <name>Mg(2+)</name>
        <dbReference type="ChEBI" id="CHEBI:18420"/>
    </cofactor>
</comment>
<evidence type="ECO:0000259" key="19">
    <source>
        <dbReference type="PROSITE" id="PS51665"/>
    </source>
</evidence>
<dbReference type="Pfam" id="PF00069">
    <property type="entry name" value="Pkinase"/>
    <property type="match status" value="1"/>
</dbReference>
<evidence type="ECO:0000259" key="17">
    <source>
        <dbReference type="PROSITE" id="PS50011"/>
    </source>
</evidence>
<feature type="region of interest" description="Disordered" evidence="16">
    <location>
        <begin position="197"/>
        <end position="222"/>
    </location>
</feature>
<dbReference type="InterPro" id="IPR050205">
    <property type="entry name" value="CDPK_Ser/Thr_kinases"/>
</dbReference>
<feature type="domain" description="EF-hand" evidence="18">
    <location>
        <begin position="1048"/>
        <end position="1074"/>
    </location>
</feature>
<dbReference type="GO" id="GO:0043226">
    <property type="term" value="C:organelle"/>
    <property type="evidence" value="ECO:0007669"/>
    <property type="project" value="UniProtKB-ARBA"/>
</dbReference>
<keyword evidence="9 21" id="KW-0418">Kinase</keyword>
<comment type="similarity">
    <text evidence="12">Belongs to the protein kinase superfamily. Ser/Thr protein kinase family. CDPK subfamily.</text>
</comment>
<dbReference type="SMART" id="SM00054">
    <property type="entry name" value="EFh"/>
    <property type="match status" value="8"/>
</dbReference>
<feature type="domain" description="EF-hand" evidence="18">
    <location>
        <begin position="787"/>
        <end position="822"/>
    </location>
</feature>
<dbReference type="PROSITE" id="PS00107">
    <property type="entry name" value="PROTEIN_KINASE_ATP"/>
    <property type="match status" value="1"/>
</dbReference>
<evidence type="ECO:0000256" key="12">
    <source>
        <dbReference type="ARBA" id="ARBA00024334"/>
    </source>
</evidence>
<dbReference type="CDD" id="cd00201">
    <property type="entry name" value="WW"/>
    <property type="match status" value="1"/>
</dbReference>
<accession>A0A9P1GTP8</accession>
<evidence type="ECO:0000256" key="16">
    <source>
        <dbReference type="SAM" id="MobiDB-lite"/>
    </source>
</evidence>
<evidence type="ECO:0000259" key="18">
    <source>
        <dbReference type="PROSITE" id="PS50222"/>
    </source>
</evidence>
<dbReference type="FunFam" id="1.10.238.10:FF:000178">
    <property type="entry name" value="Calmodulin-2 A"/>
    <property type="match status" value="1"/>
</dbReference>
<evidence type="ECO:0000256" key="14">
    <source>
        <dbReference type="ARBA" id="ARBA00048679"/>
    </source>
</evidence>
<keyword evidence="22" id="KW-1185">Reference proteome</keyword>
<feature type="domain" description="EF-hand" evidence="18">
    <location>
        <begin position="1122"/>
        <end position="1157"/>
    </location>
</feature>
<keyword evidence="10" id="KW-0106">Calcium</keyword>
<dbReference type="InterPro" id="IPR011009">
    <property type="entry name" value="Kinase-like_dom_sf"/>
</dbReference>
<dbReference type="EMBL" id="CAMXCT020006834">
    <property type="protein sequence ID" value="CAL1174198.1"/>
    <property type="molecule type" value="Genomic_DNA"/>
</dbReference>
<dbReference type="Pfam" id="PF13499">
    <property type="entry name" value="EF-hand_7"/>
    <property type="match status" value="3"/>
</dbReference>
<evidence type="ECO:0000256" key="15">
    <source>
        <dbReference type="PROSITE-ProRule" id="PRU10141"/>
    </source>
</evidence>
<dbReference type="PROSITE" id="PS50011">
    <property type="entry name" value="PROTEIN_KINASE_DOM"/>
    <property type="match status" value="1"/>
</dbReference>
<dbReference type="Proteomes" id="UP001152797">
    <property type="component" value="Unassembled WGS sequence"/>
</dbReference>
<dbReference type="Gene3D" id="3.30.200.20">
    <property type="entry name" value="Phosphorylase Kinase, domain 1"/>
    <property type="match status" value="1"/>
</dbReference>
<dbReference type="Pfam" id="PF13864">
    <property type="entry name" value="Enkurin"/>
    <property type="match status" value="1"/>
</dbReference>
<evidence type="ECO:0000256" key="5">
    <source>
        <dbReference type="ARBA" id="ARBA00022679"/>
    </source>
</evidence>
<reference evidence="21 22" key="2">
    <citation type="submission" date="2024-05" db="EMBL/GenBank/DDBJ databases">
        <authorList>
            <person name="Chen Y."/>
            <person name="Shah S."/>
            <person name="Dougan E. K."/>
            <person name="Thang M."/>
            <person name="Chan C."/>
        </authorList>
    </citation>
    <scope>NUCLEOTIDE SEQUENCE [LARGE SCALE GENOMIC DNA]</scope>
</reference>
<evidence type="ECO:0000313" key="22">
    <source>
        <dbReference type="Proteomes" id="UP001152797"/>
    </source>
</evidence>
<dbReference type="InterPro" id="IPR008271">
    <property type="entry name" value="Ser/Thr_kinase_AS"/>
</dbReference>
<dbReference type="CDD" id="cd00051">
    <property type="entry name" value="EFh"/>
    <property type="match status" value="2"/>
</dbReference>
<dbReference type="SUPFAM" id="SSF47473">
    <property type="entry name" value="EF-hand"/>
    <property type="match status" value="2"/>
</dbReference>
<dbReference type="GO" id="GO:0004674">
    <property type="term" value="F:protein serine/threonine kinase activity"/>
    <property type="evidence" value="ECO:0007669"/>
    <property type="project" value="UniProtKB-KW"/>
</dbReference>
<sequence length="1231" mass="138053">MDMGQLFIYPVQPCSGKRRPPRDSASAGDDAEGLAEKKAVAFDNWLQALRTRCGYTKNVDATWPWDKWENWGMLDLDMLGKKQPRKQPLTAKIGLVMHQESIYNLIPPKPVVQDRPPMYKSKHASGLPPTASTFPTAGTTCPAVANIGGSLEQKPVGDKSHSTFGKPKGSYCDDPGSFLKKQEKSGGKVLTLKEMKKEHPEALVPKQLKPQTRHGPPQASEKPVMNLVTSKNFIVANAVEVILAAPKKVPEGTKDYLKKEDYGKVPKYLQHIKQDIETEYQYIRALQEQREAEEAQRVRPMTEDERQDILEGLKAKWEQVNTAFQGGTHVTNLDTMGKLKRKEKHEAELSQLEKDIEKLSKKSILVNSDSPPVPTGAKLITFCVHPVSRQCLVHTRHGDDWNKVYLKGAKLGEGSYGEVFLALHASLGVARVVKSVPKSQLSVAGEQVEDEVNMLKSLDHPHIVRVFEAFESEESLHIVMDYAEGGDLASVIRETLDSNQMLPHLWVQEAALQVASALDYMHSRGVIHCDLKPGNTMLLTPFVLSDALQGKSQPHVLLVDFGLAEIFDEQAALGGPATVKGSPAYLSPEGFDGKLTQKSDIWAMGVMLYEMLVGSRPFRGTNNIFVLYCQVANTEPNFDSIPELPCSLVKALMEKKTEQRLSARQCFEHEWLQEVNELDFCEKSKQSNASGVPKSFTRPSSYFHRAVTFSMAAALGMKDLTADYHLFQALDADKSGQIDQEELRSGLEKLGLRQDPNGLMASMDLDQDGQISYTEFLGATLNLDEERGDRLMRYAFSMFDLDGDGQINMEELRHLLSGDGAVLVSDLLPDGQTVDEVMEEVSGGDGVISFAHFRSYLMHIKHSQPSESWMAKGSKGQKRPPEGDGTRSRGVAEDKDASDLMNRLDASEGQEDRAEDGLYSEEEETQVERAISRYLDAEKKKQEADPFQARFYNGRCDSFLKTLLKEDRYKVLQELANYLLVSQCHQGVAVLQELTNYLLVSQCHQGMADRHGRTYYANRETGQVQWLPPPKVRKNAEEIRTLLIQHNFTAADKDGSGVICKPELALMMRRLNPDMTDKELETMHKSMDKDLDGKVNFDEFYNWMMEDAQSYLASKLLDKSSAPAGAISATFRMWDKDGNGKLSRMELAAVLRKAMPQISREHLESIFEELDGDRSGEVDSEEFVAFLFSNKGSRASLSKADWDDNSKKSWGRCVSWAQVYYPIQYYVYKYL</sequence>
<dbReference type="EC" id="2.7.11.1" evidence="3"/>
<dbReference type="GO" id="GO:0005509">
    <property type="term" value="F:calcium ion binding"/>
    <property type="evidence" value="ECO:0007669"/>
    <property type="project" value="InterPro"/>
</dbReference>
<dbReference type="PROSITE" id="PS00018">
    <property type="entry name" value="EF_HAND_1"/>
    <property type="match status" value="6"/>
</dbReference>
<feature type="binding site" evidence="15">
    <location>
        <position position="434"/>
    </location>
    <ligand>
        <name>ATP</name>
        <dbReference type="ChEBI" id="CHEBI:30616"/>
    </ligand>
</feature>
<feature type="domain" description="EF-hand" evidence="18">
    <location>
        <begin position="759"/>
        <end position="786"/>
    </location>
</feature>
<dbReference type="AlphaFoldDB" id="A0A9P1GTP8"/>
<dbReference type="Pfam" id="PF13405">
    <property type="entry name" value="EF-hand_6"/>
    <property type="match status" value="1"/>
</dbReference>
<dbReference type="Gene3D" id="1.10.238.10">
    <property type="entry name" value="EF-hand"/>
    <property type="match status" value="4"/>
</dbReference>
<evidence type="ECO:0000256" key="4">
    <source>
        <dbReference type="ARBA" id="ARBA00022527"/>
    </source>
</evidence>
<dbReference type="FunFam" id="3.30.200.20:FF:000315">
    <property type="entry name" value="Calcium-dependent protein kinase 3"/>
    <property type="match status" value="1"/>
</dbReference>
<comment type="similarity">
    <text evidence="2">Belongs to the centrin family.</text>
</comment>
<feature type="domain" description="Protein kinase" evidence="17">
    <location>
        <begin position="405"/>
        <end position="672"/>
    </location>
</feature>
<organism evidence="20">
    <name type="scientific">Cladocopium goreaui</name>
    <dbReference type="NCBI Taxonomy" id="2562237"/>
    <lineage>
        <taxon>Eukaryota</taxon>
        <taxon>Sar</taxon>
        <taxon>Alveolata</taxon>
        <taxon>Dinophyceae</taxon>
        <taxon>Suessiales</taxon>
        <taxon>Symbiodiniaceae</taxon>
        <taxon>Cladocopium</taxon>
    </lineage>
</organism>
<feature type="compositionally biased region" description="Basic and acidic residues" evidence="16">
    <location>
        <begin position="879"/>
        <end position="898"/>
    </location>
</feature>
<keyword evidence="6" id="KW-0479">Metal-binding</keyword>
<evidence type="ECO:0000256" key="8">
    <source>
        <dbReference type="ARBA" id="ARBA00022741"/>
    </source>
</evidence>
<feature type="domain" description="EF-hand" evidence="18">
    <location>
        <begin position="726"/>
        <end position="753"/>
    </location>
</feature>
<keyword evidence="7" id="KW-0677">Repeat</keyword>
<evidence type="ECO:0000313" key="20">
    <source>
        <dbReference type="EMBL" id="CAI4020823.1"/>
    </source>
</evidence>
<feature type="domain" description="Enkurin" evidence="19">
    <location>
        <begin position="273"/>
        <end position="367"/>
    </location>
</feature>
<evidence type="ECO:0000256" key="7">
    <source>
        <dbReference type="ARBA" id="ARBA00022737"/>
    </source>
</evidence>
<keyword evidence="8 15" id="KW-0547">Nucleotide-binding</keyword>
<dbReference type="PROSITE" id="PS50222">
    <property type="entry name" value="EF_HAND_2"/>
    <property type="match status" value="7"/>
</dbReference>
<dbReference type="Gene3D" id="1.10.510.10">
    <property type="entry name" value="Transferase(Phosphotransferase) domain 1"/>
    <property type="match status" value="1"/>
</dbReference>
<keyword evidence="4" id="KW-0723">Serine/threonine-protein kinase</keyword>
<comment type="caution">
    <text evidence="20">The sequence shown here is derived from an EMBL/GenBank/DDBJ whole genome shotgun (WGS) entry which is preliminary data.</text>
</comment>
<dbReference type="InterPro" id="IPR027012">
    <property type="entry name" value="Enkurin_dom"/>
</dbReference>
<dbReference type="PROSITE" id="PS00108">
    <property type="entry name" value="PROTEIN_KINASE_ST"/>
    <property type="match status" value="1"/>
</dbReference>
<comment type="catalytic activity">
    <reaction evidence="14">
        <text>L-seryl-[protein] + ATP = O-phospho-L-seryl-[protein] + ADP + H(+)</text>
        <dbReference type="Rhea" id="RHEA:17989"/>
        <dbReference type="Rhea" id="RHEA-COMP:9863"/>
        <dbReference type="Rhea" id="RHEA-COMP:11604"/>
        <dbReference type="ChEBI" id="CHEBI:15378"/>
        <dbReference type="ChEBI" id="CHEBI:29999"/>
        <dbReference type="ChEBI" id="CHEBI:30616"/>
        <dbReference type="ChEBI" id="CHEBI:83421"/>
        <dbReference type="ChEBI" id="CHEBI:456216"/>
        <dbReference type="EC" id="2.7.11.1"/>
    </reaction>
</comment>
<dbReference type="InterPro" id="IPR000719">
    <property type="entry name" value="Prot_kinase_dom"/>
</dbReference>
<evidence type="ECO:0000256" key="10">
    <source>
        <dbReference type="ARBA" id="ARBA00022837"/>
    </source>
</evidence>
<evidence type="ECO:0000256" key="11">
    <source>
        <dbReference type="ARBA" id="ARBA00022840"/>
    </source>
</evidence>